<reference evidence="5 6" key="1">
    <citation type="submission" date="2023-06" db="EMBL/GenBank/DDBJ databases">
        <title>Alkalimonas sp., MEB004 an alkaliphilic bacterium isolated from Lonar Lake, India.</title>
        <authorList>
            <person name="Joshi A."/>
            <person name="Thite S."/>
        </authorList>
    </citation>
    <scope>NUCLEOTIDE SEQUENCE [LARGE SCALE GENOMIC DNA]</scope>
    <source>
        <strain evidence="5 6">MEB004</strain>
    </source>
</reference>
<feature type="domain" description="Flavodoxin-like" evidence="4">
    <location>
        <begin position="5"/>
        <end position="181"/>
    </location>
</feature>
<comment type="caution">
    <text evidence="5">The sequence shown here is derived from an EMBL/GenBank/DDBJ whole genome shotgun (WGS) entry which is preliminary data.</text>
</comment>
<keyword evidence="5" id="KW-0560">Oxidoreductase</keyword>
<dbReference type="SUPFAM" id="SSF52218">
    <property type="entry name" value="Flavoproteins"/>
    <property type="match status" value="1"/>
</dbReference>
<comment type="similarity">
    <text evidence="1">Belongs to the WrbA family.</text>
</comment>
<dbReference type="RefSeq" id="WP_330088538.1">
    <property type="nucleotide sequence ID" value="NZ_JAUGZK010000010.1"/>
</dbReference>
<evidence type="ECO:0000313" key="5">
    <source>
        <dbReference type="EMBL" id="MEE2025223.1"/>
    </source>
</evidence>
<dbReference type="PROSITE" id="PS50902">
    <property type="entry name" value="FLAVODOXIN_LIKE"/>
    <property type="match status" value="1"/>
</dbReference>
<organism evidence="5 6">
    <name type="scientific">Alkalimonas mucilaginosa</name>
    <dbReference type="NCBI Taxonomy" id="3057676"/>
    <lineage>
        <taxon>Bacteria</taxon>
        <taxon>Pseudomonadati</taxon>
        <taxon>Pseudomonadota</taxon>
        <taxon>Gammaproteobacteria</taxon>
        <taxon>Alkalimonas</taxon>
    </lineage>
</organism>
<dbReference type="EMBL" id="JAUGZK010000010">
    <property type="protein sequence ID" value="MEE2025223.1"/>
    <property type="molecule type" value="Genomic_DNA"/>
</dbReference>
<dbReference type="InterPro" id="IPR010089">
    <property type="entry name" value="Flavoprotein_WrbA-like"/>
</dbReference>
<dbReference type="Pfam" id="PF03358">
    <property type="entry name" value="FMN_red"/>
    <property type="match status" value="1"/>
</dbReference>
<dbReference type="PANTHER" id="PTHR30546:SF23">
    <property type="entry name" value="FLAVOPROTEIN-LIKE PROTEIN YCP4-RELATED"/>
    <property type="match status" value="1"/>
</dbReference>
<dbReference type="Gene3D" id="3.40.50.360">
    <property type="match status" value="1"/>
</dbReference>
<dbReference type="NCBIfam" id="TIGR01755">
    <property type="entry name" value="flav_wrbA"/>
    <property type="match status" value="1"/>
</dbReference>
<keyword evidence="2" id="KW-0285">Flavoprotein</keyword>
<accession>A0ABU7JJU6</accession>
<dbReference type="GO" id="GO:0003955">
    <property type="term" value="F:NAD(P)H dehydrogenase (quinone) activity"/>
    <property type="evidence" value="ECO:0007669"/>
    <property type="project" value="UniProtKB-EC"/>
</dbReference>
<dbReference type="InterPro" id="IPR008254">
    <property type="entry name" value="Flavodoxin/NO_synth"/>
</dbReference>
<dbReference type="Proteomes" id="UP001339167">
    <property type="component" value="Unassembled WGS sequence"/>
</dbReference>
<name>A0ABU7JJU6_9GAMM</name>
<dbReference type="PANTHER" id="PTHR30546">
    <property type="entry name" value="FLAVODOXIN-RELATED PROTEIN WRBA-RELATED"/>
    <property type="match status" value="1"/>
</dbReference>
<sequence>MTVRVLILYYSKHGSVARLADKIAIGVQQAGAEVMVRSVAPLDPSEQPRHQVLDIQDLPHCDALIVGSPVRFGVMAAPLKAFWDQTSEAWIRGSLIGKAAGVFTSSGSMHGGNESTLLGMMLPMLHHGMLLCGLPYSEPELNNTNQGGTPYGPSHVSGLSGDKAFSRDEQQLCLALGQRIARVTQQLKTGAQR</sequence>
<evidence type="ECO:0000256" key="3">
    <source>
        <dbReference type="ARBA" id="ARBA00022643"/>
    </source>
</evidence>
<dbReference type="NCBIfam" id="NF002999">
    <property type="entry name" value="PRK03767.1"/>
    <property type="match status" value="1"/>
</dbReference>
<protein>
    <submittedName>
        <fullName evidence="5">NAD(P)H:quinone oxidoreductase</fullName>
        <ecNumber evidence="5">1.6.5.2</ecNumber>
    </submittedName>
</protein>
<evidence type="ECO:0000259" key="4">
    <source>
        <dbReference type="PROSITE" id="PS50902"/>
    </source>
</evidence>
<dbReference type="EC" id="1.6.5.2" evidence="5"/>
<gene>
    <name evidence="5" type="primary">wrbA</name>
    <name evidence="5" type="ORF">QWF21_13300</name>
</gene>
<dbReference type="InterPro" id="IPR029039">
    <property type="entry name" value="Flavoprotein-like_sf"/>
</dbReference>
<keyword evidence="6" id="KW-1185">Reference proteome</keyword>
<evidence type="ECO:0000313" key="6">
    <source>
        <dbReference type="Proteomes" id="UP001339167"/>
    </source>
</evidence>
<dbReference type="InterPro" id="IPR005025">
    <property type="entry name" value="FMN_Rdtase-like_dom"/>
</dbReference>
<keyword evidence="3" id="KW-0288">FMN</keyword>
<evidence type="ECO:0000256" key="1">
    <source>
        <dbReference type="ARBA" id="ARBA00006961"/>
    </source>
</evidence>
<proteinExistence type="inferred from homology"/>
<evidence type="ECO:0000256" key="2">
    <source>
        <dbReference type="ARBA" id="ARBA00022630"/>
    </source>
</evidence>